<dbReference type="Gene3D" id="3.30.420.10">
    <property type="entry name" value="Ribonuclease H-like superfamily/Ribonuclease H"/>
    <property type="match status" value="1"/>
</dbReference>
<dbReference type="GO" id="GO:0005634">
    <property type="term" value="C:nucleus"/>
    <property type="evidence" value="ECO:0007669"/>
    <property type="project" value="UniProtKB-SubCell"/>
</dbReference>
<dbReference type="AlphaFoldDB" id="A0ABD3DZV2"/>
<evidence type="ECO:0000256" key="1">
    <source>
        <dbReference type="ARBA" id="ARBA00004123"/>
    </source>
</evidence>
<evidence type="ECO:0000256" key="7">
    <source>
        <dbReference type="ARBA" id="ARBA00053817"/>
    </source>
</evidence>
<dbReference type="InterPro" id="IPR047021">
    <property type="entry name" value="REXO1/3/4-like"/>
</dbReference>
<dbReference type="InterPro" id="IPR012337">
    <property type="entry name" value="RNaseH-like_sf"/>
</dbReference>
<name>A0ABD3DZV2_9LAMI</name>
<dbReference type="Pfam" id="PF00929">
    <property type="entry name" value="RNase_T"/>
    <property type="match status" value="1"/>
</dbReference>
<dbReference type="InterPro" id="IPR036397">
    <property type="entry name" value="RNaseH_sf"/>
</dbReference>
<protein>
    <recommendedName>
        <fullName evidence="8">Exonuclease domain-containing protein</fullName>
    </recommendedName>
</protein>
<evidence type="ECO:0000256" key="6">
    <source>
        <dbReference type="ARBA" id="ARBA00023242"/>
    </source>
</evidence>
<dbReference type="PANTHER" id="PTHR12801:SF115">
    <property type="entry name" value="FI18136P1-RELATED"/>
    <property type="match status" value="1"/>
</dbReference>
<keyword evidence="4" id="KW-0378">Hydrolase</keyword>
<dbReference type="CDD" id="cd06145">
    <property type="entry name" value="REX1_like"/>
    <property type="match status" value="1"/>
</dbReference>
<keyword evidence="3" id="KW-0540">Nuclease</keyword>
<dbReference type="GO" id="GO:0004527">
    <property type="term" value="F:exonuclease activity"/>
    <property type="evidence" value="ECO:0007669"/>
    <property type="project" value="UniProtKB-KW"/>
</dbReference>
<sequence length="481" mass="54791">MDELITSTEKEVLVEMVKLAQKRRMQGNKGDWKDFLKSYDKKIGSSISDPLRRSVDCLVAFIKSFEQDDDVKFFKKVLECHANRDEAEQFKKISPDKETAELRLVRLTLEHPSYPEDYSFPSYEEEWVVVKCLKKSKAMKSTKLLAIDCEMVLCEDGTDALVRVCGVDRNLKVKIDEVVNPNKPIADYRTDITGMSAKDLDGVTCSLKDVQISLKKMLSHGTILVGHSVNNDLQALKLDHTKVIDTSYIFKFAHTNRKPSLSLLCKAKLGDELRKDGQPHNCMDDACAAMKLALARLEGKIDDEITEEVKELDTAKLFVHRIPTYIFTNDLKNIIPGDCTIEVKNIEVNKKAKNTYYKANAIFKNQQEAFEAFEKLKGDLDKDSSGRPQKLVNFDLVSGKTGFVFVCLREDPFEHGTKRSAEDDTPGGIFKKFKTEKLEDPNQCEMHLKEIERLKSELKQRDEDITNFTKLIASLIRKQGL</sequence>
<evidence type="ECO:0000256" key="2">
    <source>
        <dbReference type="ARBA" id="ARBA00006357"/>
    </source>
</evidence>
<dbReference type="InterPro" id="IPR034922">
    <property type="entry name" value="REX1-like_exo"/>
</dbReference>
<evidence type="ECO:0000259" key="8">
    <source>
        <dbReference type="SMART" id="SM00479"/>
    </source>
</evidence>
<evidence type="ECO:0000256" key="4">
    <source>
        <dbReference type="ARBA" id="ARBA00022801"/>
    </source>
</evidence>
<evidence type="ECO:0000313" key="10">
    <source>
        <dbReference type="Proteomes" id="UP001632038"/>
    </source>
</evidence>
<reference evidence="10" key="1">
    <citation type="journal article" date="2024" name="IScience">
        <title>Strigolactones Initiate the Formation of Haustorium-like Structures in Castilleja.</title>
        <authorList>
            <person name="Buerger M."/>
            <person name="Peterson D."/>
            <person name="Chory J."/>
        </authorList>
    </citation>
    <scope>NUCLEOTIDE SEQUENCE [LARGE SCALE GENOMIC DNA]</scope>
</reference>
<evidence type="ECO:0000256" key="3">
    <source>
        <dbReference type="ARBA" id="ARBA00022722"/>
    </source>
</evidence>
<comment type="similarity">
    <text evidence="2">Belongs to the REXO1/REXO3 family.</text>
</comment>
<keyword evidence="6" id="KW-0539">Nucleus</keyword>
<dbReference type="InterPro" id="IPR013520">
    <property type="entry name" value="Ribonucl_H"/>
</dbReference>
<dbReference type="EMBL" id="JAVIJP010000013">
    <property type="protein sequence ID" value="KAL3646329.1"/>
    <property type="molecule type" value="Genomic_DNA"/>
</dbReference>
<evidence type="ECO:0000313" key="9">
    <source>
        <dbReference type="EMBL" id="KAL3646329.1"/>
    </source>
</evidence>
<comment type="function">
    <text evidence="7">3'-5' exonuclease degrading single-stranded small RNAs.</text>
</comment>
<dbReference type="FunFam" id="3.30.420.10:FF:000080">
    <property type="entry name" value="Small RNA degrading nuclease 3"/>
    <property type="match status" value="1"/>
</dbReference>
<organism evidence="9 10">
    <name type="scientific">Castilleja foliolosa</name>
    <dbReference type="NCBI Taxonomy" id="1961234"/>
    <lineage>
        <taxon>Eukaryota</taxon>
        <taxon>Viridiplantae</taxon>
        <taxon>Streptophyta</taxon>
        <taxon>Embryophyta</taxon>
        <taxon>Tracheophyta</taxon>
        <taxon>Spermatophyta</taxon>
        <taxon>Magnoliopsida</taxon>
        <taxon>eudicotyledons</taxon>
        <taxon>Gunneridae</taxon>
        <taxon>Pentapetalae</taxon>
        <taxon>asterids</taxon>
        <taxon>lamiids</taxon>
        <taxon>Lamiales</taxon>
        <taxon>Orobanchaceae</taxon>
        <taxon>Pedicularideae</taxon>
        <taxon>Castillejinae</taxon>
        <taxon>Castilleja</taxon>
    </lineage>
</organism>
<gene>
    <name evidence="9" type="ORF">CASFOL_011509</name>
</gene>
<keyword evidence="10" id="KW-1185">Reference proteome</keyword>
<dbReference type="SUPFAM" id="SSF53098">
    <property type="entry name" value="Ribonuclease H-like"/>
    <property type="match status" value="1"/>
</dbReference>
<proteinExistence type="inferred from homology"/>
<accession>A0ABD3DZV2</accession>
<dbReference type="PANTHER" id="PTHR12801">
    <property type="entry name" value="RNA EXONUCLEASE REXO1 / RECO3 FAMILY MEMBER-RELATED"/>
    <property type="match status" value="1"/>
</dbReference>
<feature type="domain" description="Exonuclease" evidence="8">
    <location>
        <begin position="143"/>
        <end position="302"/>
    </location>
</feature>
<comment type="caution">
    <text evidence="9">The sequence shown here is derived from an EMBL/GenBank/DDBJ whole genome shotgun (WGS) entry which is preliminary data.</text>
</comment>
<keyword evidence="5" id="KW-0269">Exonuclease</keyword>
<dbReference type="SMART" id="SM00479">
    <property type="entry name" value="EXOIII"/>
    <property type="match status" value="1"/>
</dbReference>
<comment type="subcellular location">
    <subcellularLocation>
        <location evidence="1">Nucleus</location>
    </subcellularLocation>
</comment>
<dbReference type="Proteomes" id="UP001632038">
    <property type="component" value="Unassembled WGS sequence"/>
</dbReference>
<evidence type="ECO:0000256" key="5">
    <source>
        <dbReference type="ARBA" id="ARBA00022839"/>
    </source>
</evidence>